<feature type="chain" id="PRO_5046483031" evidence="1">
    <location>
        <begin position="24"/>
        <end position="163"/>
    </location>
</feature>
<keyword evidence="3" id="KW-1185">Reference proteome</keyword>
<dbReference type="Proteomes" id="UP000626554">
    <property type="component" value="Unassembled WGS sequence"/>
</dbReference>
<proteinExistence type="predicted"/>
<sequence>MLLLLRSTLTLSLLGGLSFTSLAQTMPPAAAPAAEAVSTPLLKPGLVKDQSYKKYLYQRYVGNEQATRVIRLFARRQTGGKLWLGTGALAIGFVASQTGTKTSSNGGTTTTTVTPLGYGLMLGLFGGVGISKLARYSNEKLYQELSNYDRDHAFSPNVQAKID</sequence>
<name>A0ABX2Q7D2_9BACT</name>
<dbReference type="EMBL" id="JABKAV010000058">
    <property type="protein sequence ID" value="NVO86147.1"/>
    <property type="molecule type" value="Genomic_DNA"/>
</dbReference>
<protein>
    <submittedName>
        <fullName evidence="2">Uncharacterized protein</fullName>
    </submittedName>
</protein>
<evidence type="ECO:0000256" key="1">
    <source>
        <dbReference type="SAM" id="SignalP"/>
    </source>
</evidence>
<evidence type="ECO:0000313" key="3">
    <source>
        <dbReference type="Proteomes" id="UP000626554"/>
    </source>
</evidence>
<accession>A0ABX2Q7D2</accession>
<gene>
    <name evidence="2" type="ORF">HW556_14770</name>
</gene>
<dbReference type="RefSeq" id="WP_176900869.1">
    <property type="nucleotide sequence ID" value="NZ_JABKAV010000058.1"/>
</dbReference>
<reference evidence="2 3" key="1">
    <citation type="submission" date="2020-05" db="EMBL/GenBank/DDBJ databases">
        <title>Hymenobacter terrestris sp. nov. and Hymenobacter lapidiphilus sp. nov., isolated from regoliths in Antarctica.</title>
        <authorList>
            <person name="Sedlacek I."/>
            <person name="Pantucek R."/>
            <person name="Zeman M."/>
            <person name="Holochova P."/>
            <person name="Kralova S."/>
            <person name="Stankova E."/>
            <person name="Sedo O."/>
            <person name="Micenkova L."/>
            <person name="Svec P."/>
            <person name="Gupta V."/>
            <person name="Sood U."/>
            <person name="Korpole U.S."/>
            <person name="Lal R."/>
        </authorList>
    </citation>
    <scope>NUCLEOTIDE SEQUENCE [LARGE SCALE GENOMIC DNA]</scope>
    <source>
        <strain evidence="2 3">P5252</strain>
    </source>
</reference>
<evidence type="ECO:0000313" key="2">
    <source>
        <dbReference type="EMBL" id="NVO86147.1"/>
    </source>
</evidence>
<feature type="signal peptide" evidence="1">
    <location>
        <begin position="1"/>
        <end position="23"/>
    </location>
</feature>
<keyword evidence="1" id="KW-0732">Signal</keyword>
<organism evidence="2 3">
    <name type="scientific">Hymenobacter terrestris</name>
    <dbReference type="NCBI Taxonomy" id="2748310"/>
    <lineage>
        <taxon>Bacteria</taxon>
        <taxon>Pseudomonadati</taxon>
        <taxon>Bacteroidota</taxon>
        <taxon>Cytophagia</taxon>
        <taxon>Cytophagales</taxon>
        <taxon>Hymenobacteraceae</taxon>
        <taxon>Hymenobacter</taxon>
    </lineage>
</organism>
<comment type="caution">
    <text evidence="2">The sequence shown here is derived from an EMBL/GenBank/DDBJ whole genome shotgun (WGS) entry which is preliminary data.</text>
</comment>